<keyword evidence="1" id="KW-0547">Nucleotide-binding</keyword>
<dbReference type="GO" id="GO:0006355">
    <property type="term" value="P:regulation of DNA-templated transcription"/>
    <property type="evidence" value="ECO:0007669"/>
    <property type="project" value="InterPro"/>
</dbReference>
<evidence type="ECO:0000259" key="6">
    <source>
        <dbReference type="PROSITE" id="PS50045"/>
    </source>
</evidence>
<dbReference type="InterPro" id="IPR002197">
    <property type="entry name" value="HTH_Fis"/>
</dbReference>
<dbReference type="Gene3D" id="1.10.10.60">
    <property type="entry name" value="Homeodomain-like"/>
    <property type="match status" value="1"/>
</dbReference>
<dbReference type="Gene3D" id="3.40.50.300">
    <property type="entry name" value="P-loop containing nucleotide triphosphate hydrolases"/>
    <property type="match status" value="1"/>
</dbReference>
<dbReference type="PANTHER" id="PTHR32071:SF77">
    <property type="entry name" value="TRANSCRIPTIONAL REGULATORY PROTEIN"/>
    <property type="match status" value="1"/>
</dbReference>
<organism evidence="7 8">
    <name type="scientific">Luteimonas marina</name>
    <dbReference type="NCBI Taxonomy" id="488485"/>
    <lineage>
        <taxon>Bacteria</taxon>
        <taxon>Pseudomonadati</taxon>
        <taxon>Pseudomonadota</taxon>
        <taxon>Gammaproteobacteria</taxon>
        <taxon>Lysobacterales</taxon>
        <taxon>Lysobacteraceae</taxon>
        <taxon>Luteimonas</taxon>
    </lineage>
</organism>
<evidence type="ECO:0000256" key="2">
    <source>
        <dbReference type="ARBA" id="ARBA00022840"/>
    </source>
</evidence>
<keyword evidence="4" id="KW-0238">DNA-binding</keyword>
<dbReference type="InterPro" id="IPR058031">
    <property type="entry name" value="AAA_lid_NorR"/>
</dbReference>
<dbReference type="InterPro" id="IPR009057">
    <property type="entry name" value="Homeodomain-like_sf"/>
</dbReference>
<dbReference type="InterPro" id="IPR003593">
    <property type="entry name" value="AAA+_ATPase"/>
</dbReference>
<proteinExistence type="predicted"/>
<name>A0A5C5U8F7_9GAMM</name>
<evidence type="ECO:0000256" key="1">
    <source>
        <dbReference type="ARBA" id="ARBA00022741"/>
    </source>
</evidence>
<dbReference type="PROSITE" id="PS00675">
    <property type="entry name" value="SIGMA54_INTERACT_1"/>
    <property type="match status" value="1"/>
</dbReference>
<accession>A0A5C5U8F7</accession>
<dbReference type="InterPro" id="IPR025662">
    <property type="entry name" value="Sigma_54_int_dom_ATP-bd_1"/>
</dbReference>
<dbReference type="InterPro" id="IPR035965">
    <property type="entry name" value="PAS-like_dom_sf"/>
</dbReference>
<dbReference type="SUPFAM" id="SSF55785">
    <property type="entry name" value="PYP-like sensor domain (PAS domain)"/>
    <property type="match status" value="1"/>
</dbReference>
<reference evidence="7 8" key="1">
    <citation type="journal article" date="2008" name="Int. J. Syst. Evol. Microbiol.">
        <title>Luteimonas marina sp. nov., isolated from seawater.</title>
        <authorList>
            <person name="Baik K.S."/>
            <person name="Park S.C."/>
            <person name="Kim M.S."/>
            <person name="Kim E.M."/>
            <person name="Park C."/>
            <person name="Chun J."/>
            <person name="Seong C.N."/>
        </authorList>
    </citation>
    <scope>NUCLEOTIDE SEQUENCE [LARGE SCALE GENOMIC DNA]</scope>
    <source>
        <strain evidence="7 8">FR1330</strain>
    </source>
</reference>
<dbReference type="Pfam" id="PF01590">
    <property type="entry name" value="GAF"/>
    <property type="match status" value="1"/>
</dbReference>
<evidence type="ECO:0000256" key="3">
    <source>
        <dbReference type="ARBA" id="ARBA00023015"/>
    </source>
</evidence>
<keyword evidence="8" id="KW-1185">Reference proteome</keyword>
<evidence type="ECO:0000256" key="4">
    <source>
        <dbReference type="ARBA" id="ARBA00023125"/>
    </source>
</evidence>
<keyword evidence="3" id="KW-0805">Transcription regulation</keyword>
<dbReference type="CDD" id="cd00009">
    <property type="entry name" value="AAA"/>
    <property type="match status" value="1"/>
</dbReference>
<dbReference type="OrthoDB" id="9804019at2"/>
<dbReference type="InterPro" id="IPR029016">
    <property type="entry name" value="GAF-like_dom_sf"/>
</dbReference>
<dbReference type="GO" id="GO:0043565">
    <property type="term" value="F:sequence-specific DNA binding"/>
    <property type="evidence" value="ECO:0007669"/>
    <property type="project" value="InterPro"/>
</dbReference>
<dbReference type="Gene3D" id="3.30.450.40">
    <property type="match status" value="1"/>
</dbReference>
<evidence type="ECO:0000313" key="8">
    <source>
        <dbReference type="Proteomes" id="UP000319980"/>
    </source>
</evidence>
<dbReference type="EMBL" id="VOHK01000002">
    <property type="protein sequence ID" value="TWT22246.1"/>
    <property type="molecule type" value="Genomic_DNA"/>
</dbReference>
<dbReference type="SMART" id="SM00382">
    <property type="entry name" value="AAA"/>
    <property type="match status" value="1"/>
</dbReference>
<sequence>MARRIDGDLAQARRAFFEWGGAPVGQVPSTILQSWRRCRQLGLDAVRKPSIEPVDARRLREMRERHEKLWRLARAEIELLSHEAASTDSIVILTDADGWILDAEGNLGFLDKAGRVALMPGACWHESQVGTNAIGTAIHEQQGVEVRGGEHYLPAHRILSCSAAPVFEPYGQLVGVLDISGESSVSHAHAMGLVRLAVANIEHRYFEKGLPDCELLRVHRDPALLGTAREGLLAFRDGRLVAANRSGLDLFGLDRGELGRASYESLFAESVSRLHDEGMLQTRGGDMLAGHVDAPEKPRRARGGAPIQVTASARHDSAGRPIFDSRLDAELQRALRVLDAGMAVLVNGETGSGKEVFARELHRRGSRAGKPFVAVNCAALPESLIESELFGYEDGAFTGARKQGNPGLMRQADGGVLFLDEIGDMPLSLQPRLLRVLQERELTPLGGGKPVKLDFALVCATHCDLEEAIGEGRFRADLYYRISHHGVHLDALREHADLPALIAELWARIGRGKTLADDAMARLVGYDWPGNLRQLVSCLRTMDALGEPGVPLTERDLPGYLQKAPRGARLAPAADGGDAPAPGAMPVAGTDLDALAEAAMRAALKACDGNVSRAARRLGVSRSTLYRRLGKDVLQ</sequence>
<comment type="caution">
    <text evidence="7">The sequence shown here is derived from an EMBL/GenBank/DDBJ whole genome shotgun (WGS) entry which is preliminary data.</text>
</comment>
<feature type="domain" description="Sigma-54 factor interaction" evidence="6">
    <location>
        <begin position="331"/>
        <end position="544"/>
    </location>
</feature>
<dbReference type="InterPro" id="IPR002078">
    <property type="entry name" value="Sigma_54_int"/>
</dbReference>
<dbReference type="GO" id="GO:0005524">
    <property type="term" value="F:ATP binding"/>
    <property type="evidence" value="ECO:0007669"/>
    <property type="project" value="UniProtKB-KW"/>
</dbReference>
<evidence type="ECO:0000313" key="7">
    <source>
        <dbReference type="EMBL" id="TWT22246.1"/>
    </source>
</evidence>
<dbReference type="PROSITE" id="PS50045">
    <property type="entry name" value="SIGMA54_INTERACT_4"/>
    <property type="match status" value="1"/>
</dbReference>
<dbReference type="Pfam" id="PF02954">
    <property type="entry name" value="HTH_8"/>
    <property type="match status" value="1"/>
</dbReference>
<dbReference type="SUPFAM" id="SSF52540">
    <property type="entry name" value="P-loop containing nucleoside triphosphate hydrolases"/>
    <property type="match status" value="1"/>
</dbReference>
<dbReference type="Pfam" id="PF25601">
    <property type="entry name" value="AAA_lid_14"/>
    <property type="match status" value="1"/>
</dbReference>
<dbReference type="Proteomes" id="UP000319980">
    <property type="component" value="Unassembled WGS sequence"/>
</dbReference>
<dbReference type="RefSeq" id="WP_146385399.1">
    <property type="nucleotide sequence ID" value="NZ_VOHK01000002.1"/>
</dbReference>
<protein>
    <submittedName>
        <fullName evidence="7">Sigma-54-dependent Fis family transcriptional regulator</fullName>
    </submittedName>
</protein>
<evidence type="ECO:0000256" key="5">
    <source>
        <dbReference type="ARBA" id="ARBA00023163"/>
    </source>
</evidence>
<dbReference type="InterPro" id="IPR003018">
    <property type="entry name" value="GAF"/>
</dbReference>
<dbReference type="SUPFAM" id="SSF46689">
    <property type="entry name" value="Homeodomain-like"/>
    <property type="match status" value="1"/>
</dbReference>
<keyword evidence="2" id="KW-0067">ATP-binding</keyword>
<keyword evidence="5" id="KW-0804">Transcription</keyword>
<dbReference type="Pfam" id="PF00158">
    <property type="entry name" value="Sigma54_activat"/>
    <property type="match status" value="1"/>
</dbReference>
<dbReference type="PRINTS" id="PR01590">
    <property type="entry name" value="HTHFIS"/>
</dbReference>
<gene>
    <name evidence="7" type="ORF">FQY83_04220</name>
</gene>
<dbReference type="Gene3D" id="1.10.8.60">
    <property type="match status" value="1"/>
</dbReference>
<dbReference type="InterPro" id="IPR027417">
    <property type="entry name" value="P-loop_NTPase"/>
</dbReference>
<dbReference type="FunFam" id="3.40.50.300:FF:000006">
    <property type="entry name" value="DNA-binding transcriptional regulator NtrC"/>
    <property type="match status" value="1"/>
</dbReference>
<dbReference type="PANTHER" id="PTHR32071">
    <property type="entry name" value="TRANSCRIPTIONAL REGULATORY PROTEIN"/>
    <property type="match status" value="1"/>
</dbReference>
<dbReference type="AlphaFoldDB" id="A0A5C5U8F7"/>